<keyword evidence="6" id="KW-1185">Reference proteome</keyword>
<dbReference type="InterPro" id="IPR013519">
    <property type="entry name" value="Int_alpha_beta-p"/>
</dbReference>
<name>A0ABV4SGY0_9ACTN</name>
<reference evidence="5 6" key="1">
    <citation type="submission" date="2024-08" db="EMBL/GenBank/DDBJ databases">
        <title>Genome sequence of Streptomyces aureus CACIA-1.46HGO.</title>
        <authorList>
            <person name="Evangelista-Martinez Z."/>
        </authorList>
    </citation>
    <scope>NUCLEOTIDE SEQUENCE [LARGE SCALE GENOMIC DNA]</scope>
    <source>
        <strain evidence="5 6">CACIA-1.46HGO</strain>
    </source>
</reference>
<dbReference type="InterPro" id="IPR013517">
    <property type="entry name" value="FG-GAP"/>
</dbReference>
<sequence>MRLRTTTALTALVAAALTPLTLPTAPASAAGAKYADDFNGDGYRDYASMSWNSPGGALLITFGTATGPGTKTQVIDQDSAGVPGEDEADDMWGEVRTAADFDQDGYGDLAVAARGEDVGSNEDQGAVMILWGSPTGLSGGTSVTNKAKQEFGYFANDLATGDFNGDGKPDLAAVNAGKTYVYRGPITRSGVAGSVSTLDKTGFDSTALIAGKVNGDSKTDLVIVGDTFSGGATAADAWFIKGGSTLTSGPSLQVNTKSYGGDGVIADFNKDGYGDVAIGTPAYSGYKGRVSLWYGSSTGPGTSARISQSTSGVAGTPEADDSFGWSVSAGDVNGDGYQDLAVGAYGEKIDDKEYAGGVHVFKGRASGVSGTGSQWFARNSPGVTGALDTDDMFGSTVRLRDTDRDGYADLYVAGAVGSLRLPGSPSGITTTGATPIPSDLIEGFLQ</sequence>
<comment type="caution">
    <text evidence="5">The sequence shown here is derived from an EMBL/GenBank/DDBJ whole genome shotgun (WGS) entry which is preliminary data.</text>
</comment>
<keyword evidence="1 4" id="KW-0732">Signal</keyword>
<organism evidence="5 6">
    <name type="scientific">Streptomyces aureus</name>
    <dbReference type="NCBI Taxonomy" id="193461"/>
    <lineage>
        <taxon>Bacteria</taxon>
        <taxon>Bacillati</taxon>
        <taxon>Actinomycetota</taxon>
        <taxon>Actinomycetes</taxon>
        <taxon>Kitasatosporales</taxon>
        <taxon>Streptomycetaceae</taxon>
        <taxon>Streptomyces</taxon>
    </lineage>
</organism>
<dbReference type="SMART" id="SM00191">
    <property type="entry name" value="Int_alpha"/>
    <property type="match status" value="6"/>
</dbReference>
<evidence type="ECO:0000256" key="2">
    <source>
        <dbReference type="ARBA" id="ARBA00022737"/>
    </source>
</evidence>
<dbReference type="Proteomes" id="UP001571476">
    <property type="component" value="Unassembled WGS sequence"/>
</dbReference>
<keyword evidence="3" id="KW-0325">Glycoprotein</keyword>
<dbReference type="InterPro" id="IPR028994">
    <property type="entry name" value="Integrin_alpha_N"/>
</dbReference>
<evidence type="ECO:0000256" key="1">
    <source>
        <dbReference type="ARBA" id="ARBA00022729"/>
    </source>
</evidence>
<evidence type="ECO:0000313" key="5">
    <source>
        <dbReference type="EMBL" id="MFA3837245.1"/>
    </source>
</evidence>
<gene>
    <name evidence="5" type="ORF">ACEG43_13820</name>
</gene>
<feature type="signal peptide" evidence="4">
    <location>
        <begin position="1"/>
        <end position="29"/>
    </location>
</feature>
<evidence type="ECO:0000256" key="4">
    <source>
        <dbReference type="SAM" id="SignalP"/>
    </source>
</evidence>
<dbReference type="PANTHER" id="PTHR23220">
    <property type="entry name" value="INTEGRIN ALPHA"/>
    <property type="match status" value="1"/>
</dbReference>
<feature type="chain" id="PRO_5046829811" evidence="4">
    <location>
        <begin position="30"/>
        <end position="446"/>
    </location>
</feature>
<dbReference type="Gene3D" id="2.130.10.130">
    <property type="entry name" value="Integrin alpha, N-terminal"/>
    <property type="match status" value="3"/>
</dbReference>
<protein>
    <submittedName>
        <fullName evidence="5">FG-GAP and VCBS repeat-containing protein</fullName>
    </submittedName>
</protein>
<dbReference type="SUPFAM" id="SSF69318">
    <property type="entry name" value="Integrin alpha N-terminal domain"/>
    <property type="match status" value="1"/>
</dbReference>
<dbReference type="PANTHER" id="PTHR23220:SF122">
    <property type="entry name" value="INTEGRIN ALPHA-PS1"/>
    <property type="match status" value="1"/>
</dbReference>
<dbReference type="Pfam" id="PF01839">
    <property type="entry name" value="FG-GAP"/>
    <property type="match status" value="3"/>
</dbReference>
<proteinExistence type="predicted"/>
<evidence type="ECO:0000313" key="6">
    <source>
        <dbReference type="Proteomes" id="UP001571476"/>
    </source>
</evidence>
<dbReference type="PROSITE" id="PS51470">
    <property type="entry name" value="FG_GAP"/>
    <property type="match status" value="1"/>
</dbReference>
<dbReference type="RefSeq" id="WP_372562725.1">
    <property type="nucleotide sequence ID" value="NZ_JBGOSP010000006.1"/>
</dbReference>
<keyword evidence="2" id="KW-0677">Repeat</keyword>
<dbReference type="EMBL" id="JBGOSP010000006">
    <property type="protein sequence ID" value="MFA3837245.1"/>
    <property type="molecule type" value="Genomic_DNA"/>
</dbReference>
<dbReference type="Pfam" id="PF13517">
    <property type="entry name" value="FG-GAP_3"/>
    <property type="match status" value="1"/>
</dbReference>
<accession>A0ABV4SGY0</accession>
<evidence type="ECO:0000256" key="3">
    <source>
        <dbReference type="ARBA" id="ARBA00023180"/>
    </source>
</evidence>